<dbReference type="InterPro" id="IPR038770">
    <property type="entry name" value="Na+/solute_symporter_sf"/>
</dbReference>
<dbReference type="GO" id="GO:0016020">
    <property type="term" value="C:membrane"/>
    <property type="evidence" value="ECO:0007669"/>
    <property type="project" value="UniProtKB-SubCell"/>
</dbReference>
<evidence type="ECO:0000313" key="9">
    <source>
        <dbReference type="EMBL" id="QUT06276.1"/>
    </source>
</evidence>
<comment type="subcellular location">
    <subcellularLocation>
        <location evidence="1">Membrane</location>
        <topology evidence="1">Multi-pass membrane protein</topology>
    </subcellularLocation>
</comment>
<dbReference type="GO" id="GO:1902600">
    <property type="term" value="P:proton transmembrane transport"/>
    <property type="evidence" value="ECO:0007669"/>
    <property type="project" value="InterPro"/>
</dbReference>
<sequence>MTASIHQTEQLLFTVLLQLIVMIGAARLMHSLFRRMGQPGVVGEIVAGLLLGPSLFGHFFPGASLALFGAKPEPAITILSQIGLILLMFQIGSEFEYGRLRLPRLRQTTLFVAATSILAPFAVGFGIGRLSAATLAPGIDPLVYSLFCGVAVAITAVPILGRILKEYGLTQTDVGIIAISAAAVNDVVGWVLLACISAFATAQLSGQYLLTHLGGLLVFIFALRFLAAPLADRLVARFPVRDGHIPPNLLAILLAIMFALAICTYALGIFAIFGGFAAGLLFHRHRALVEAWHNQVGQFVLVFFLPIFFTFTGLRTNLLGLTSGPELFWLAAVCLAAIAAKVVPVYLAGRANGLPHRDSMMLGTLMNTRALMELIVLNIGYDLGFLPKSMFTILVVMAVVTTVMTGPILRALLASAPNPATRRAQA</sequence>
<feature type="transmembrane region" description="Helical" evidence="7">
    <location>
        <begin position="72"/>
        <end position="89"/>
    </location>
</feature>
<feature type="transmembrane region" description="Helical" evidence="7">
    <location>
        <begin position="248"/>
        <end position="276"/>
    </location>
</feature>
<feature type="transmembrane region" description="Helical" evidence="7">
    <location>
        <begin position="142"/>
        <end position="164"/>
    </location>
</feature>
<organism evidence="9 10">
    <name type="scientific">Sphingobium phenoxybenzoativorans</name>
    <dbReference type="NCBI Taxonomy" id="1592790"/>
    <lineage>
        <taxon>Bacteria</taxon>
        <taxon>Pseudomonadati</taxon>
        <taxon>Pseudomonadota</taxon>
        <taxon>Alphaproteobacteria</taxon>
        <taxon>Sphingomonadales</taxon>
        <taxon>Sphingomonadaceae</taxon>
        <taxon>Sphingobium</taxon>
    </lineage>
</organism>
<evidence type="ECO:0000256" key="2">
    <source>
        <dbReference type="ARBA" id="ARBA00022448"/>
    </source>
</evidence>
<reference evidence="9" key="1">
    <citation type="submission" date="2021-04" db="EMBL/GenBank/DDBJ databases">
        <title>Isolation of p-tert-butylphenol degrading bacteria Sphingobium phenoxybenzoativorans Tas13 from active sludge.</title>
        <authorList>
            <person name="Li Y."/>
        </authorList>
    </citation>
    <scope>NUCLEOTIDE SEQUENCE</scope>
    <source>
        <strain evidence="9">Tas13</strain>
    </source>
</reference>
<evidence type="ECO:0000256" key="5">
    <source>
        <dbReference type="ARBA" id="ARBA00023065"/>
    </source>
</evidence>
<dbReference type="Pfam" id="PF00999">
    <property type="entry name" value="Na_H_Exchanger"/>
    <property type="match status" value="1"/>
</dbReference>
<evidence type="ECO:0000256" key="6">
    <source>
        <dbReference type="ARBA" id="ARBA00023136"/>
    </source>
</evidence>
<dbReference type="EMBL" id="CP073910">
    <property type="protein sequence ID" value="QUT06276.1"/>
    <property type="molecule type" value="Genomic_DNA"/>
</dbReference>
<dbReference type="InterPro" id="IPR006153">
    <property type="entry name" value="Cation/H_exchanger_TM"/>
</dbReference>
<evidence type="ECO:0000259" key="8">
    <source>
        <dbReference type="Pfam" id="PF00999"/>
    </source>
</evidence>
<feature type="transmembrane region" description="Helical" evidence="7">
    <location>
        <begin position="296"/>
        <end position="315"/>
    </location>
</feature>
<dbReference type="AlphaFoldDB" id="A0A975K7M2"/>
<keyword evidence="10" id="KW-1185">Reference proteome</keyword>
<proteinExistence type="predicted"/>
<feature type="transmembrane region" description="Helical" evidence="7">
    <location>
        <begin position="110"/>
        <end position="130"/>
    </location>
</feature>
<evidence type="ECO:0000256" key="7">
    <source>
        <dbReference type="SAM" id="Phobius"/>
    </source>
</evidence>
<evidence type="ECO:0000256" key="3">
    <source>
        <dbReference type="ARBA" id="ARBA00022692"/>
    </source>
</evidence>
<keyword evidence="6 7" id="KW-0472">Membrane</keyword>
<keyword evidence="3 7" id="KW-0812">Transmembrane</keyword>
<dbReference type="InterPro" id="IPR050794">
    <property type="entry name" value="CPA2_transporter"/>
</dbReference>
<feature type="transmembrane region" description="Helical" evidence="7">
    <location>
        <begin position="208"/>
        <end position="227"/>
    </location>
</feature>
<feature type="transmembrane region" description="Helical" evidence="7">
    <location>
        <begin position="391"/>
        <end position="413"/>
    </location>
</feature>
<dbReference type="PANTHER" id="PTHR32468:SF0">
    <property type="entry name" value="K(+)_H(+) ANTIPORTER 1"/>
    <property type="match status" value="1"/>
</dbReference>
<dbReference type="Proteomes" id="UP000681425">
    <property type="component" value="Chromosome"/>
</dbReference>
<protein>
    <submittedName>
        <fullName evidence="9">Cation:proton antiporter</fullName>
    </submittedName>
</protein>
<dbReference type="GO" id="GO:0015297">
    <property type="term" value="F:antiporter activity"/>
    <property type="evidence" value="ECO:0007669"/>
    <property type="project" value="InterPro"/>
</dbReference>
<evidence type="ECO:0000256" key="4">
    <source>
        <dbReference type="ARBA" id="ARBA00022989"/>
    </source>
</evidence>
<dbReference type="Gene3D" id="1.20.1530.20">
    <property type="match status" value="1"/>
</dbReference>
<name>A0A975K7M2_9SPHN</name>
<evidence type="ECO:0000313" key="10">
    <source>
        <dbReference type="Proteomes" id="UP000681425"/>
    </source>
</evidence>
<keyword evidence="5" id="KW-0406">Ion transport</keyword>
<feature type="domain" description="Cation/H+ exchanger transmembrane" evidence="8">
    <location>
        <begin position="28"/>
        <end position="413"/>
    </location>
</feature>
<feature type="transmembrane region" description="Helical" evidence="7">
    <location>
        <begin position="176"/>
        <end position="202"/>
    </location>
</feature>
<keyword evidence="4 7" id="KW-1133">Transmembrane helix</keyword>
<dbReference type="RefSeq" id="WP_212609678.1">
    <property type="nucleotide sequence ID" value="NZ_CP073910.1"/>
</dbReference>
<accession>A0A975K7M2</accession>
<keyword evidence="2" id="KW-0813">Transport</keyword>
<feature type="transmembrane region" description="Helical" evidence="7">
    <location>
        <begin position="327"/>
        <end position="348"/>
    </location>
</feature>
<feature type="transmembrane region" description="Helical" evidence="7">
    <location>
        <begin position="41"/>
        <end position="60"/>
    </location>
</feature>
<dbReference type="KEGG" id="spph:KFK14_01975"/>
<gene>
    <name evidence="9" type="ORF">KFK14_01975</name>
</gene>
<dbReference type="PANTHER" id="PTHR32468">
    <property type="entry name" value="CATION/H + ANTIPORTER"/>
    <property type="match status" value="1"/>
</dbReference>
<evidence type="ECO:0000256" key="1">
    <source>
        <dbReference type="ARBA" id="ARBA00004141"/>
    </source>
</evidence>
<feature type="transmembrane region" description="Helical" evidence="7">
    <location>
        <begin position="12"/>
        <end position="29"/>
    </location>
</feature>